<organism evidence="1">
    <name type="scientific">uncultured Caudovirales phage</name>
    <dbReference type="NCBI Taxonomy" id="2100421"/>
    <lineage>
        <taxon>Viruses</taxon>
        <taxon>Duplodnaviria</taxon>
        <taxon>Heunggongvirae</taxon>
        <taxon>Uroviricota</taxon>
        <taxon>Caudoviricetes</taxon>
        <taxon>Peduoviridae</taxon>
        <taxon>Maltschvirus</taxon>
        <taxon>Maltschvirus maltsch</taxon>
    </lineage>
</organism>
<gene>
    <name evidence="1" type="ORF">UFOVP86_21</name>
</gene>
<accession>A0A6J5TC68</accession>
<evidence type="ECO:0000313" key="1">
    <source>
        <dbReference type="EMBL" id="CAB4242022.1"/>
    </source>
</evidence>
<reference evidence="1" key="1">
    <citation type="submission" date="2020-05" db="EMBL/GenBank/DDBJ databases">
        <authorList>
            <person name="Chiriac C."/>
            <person name="Salcher M."/>
            <person name="Ghai R."/>
            <person name="Kavagutti S V."/>
        </authorList>
    </citation>
    <scope>NUCLEOTIDE SEQUENCE</scope>
</reference>
<proteinExistence type="predicted"/>
<name>A0A6J5TC68_9CAUD</name>
<protein>
    <submittedName>
        <fullName evidence="1">Uncharacterized protein</fullName>
    </submittedName>
</protein>
<dbReference type="EMBL" id="LR797825">
    <property type="protein sequence ID" value="CAB4242022.1"/>
    <property type="molecule type" value="Genomic_DNA"/>
</dbReference>
<sequence length="130" mass="13024">MALPNGAGGYQLGDGNVSEVNMTTQGTPIAKTAAATLTAADITSGIITYTGAVANLTFPTVALTEALVTSAKNDSCFEVVIINIGATNTVSVVGGTGWSTVGSLAIAAGVSGRFLARKVGDLAWTLYRIA</sequence>